<dbReference type="Pfam" id="PF13692">
    <property type="entry name" value="Glyco_trans_1_4"/>
    <property type="match status" value="1"/>
</dbReference>
<dbReference type="CDD" id="cd03801">
    <property type="entry name" value="GT4_PimA-like"/>
    <property type="match status" value="1"/>
</dbReference>
<name>A0ABT5SWE5_9PSEU</name>
<evidence type="ECO:0000256" key="2">
    <source>
        <dbReference type="ARBA" id="ARBA00022679"/>
    </source>
</evidence>
<dbReference type="Pfam" id="PF13439">
    <property type="entry name" value="Glyco_transf_4"/>
    <property type="match status" value="1"/>
</dbReference>
<keyword evidence="5" id="KW-1185">Reference proteome</keyword>
<gene>
    <name evidence="4" type="ORF">PGB27_15730</name>
</gene>
<evidence type="ECO:0000313" key="5">
    <source>
        <dbReference type="Proteomes" id="UP001300763"/>
    </source>
</evidence>
<dbReference type="EMBL" id="JAQZAO010000006">
    <property type="protein sequence ID" value="MDD7966785.1"/>
    <property type="molecule type" value="Genomic_DNA"/>
</dbReference>
<evidence type="ECO:0000313" key="4">
    <source>
        <dbReference type="EMBL" id="MDD7966785.1"/>
    </source>
</evidence>
<feature type="domain" description="Glycosyltransferase subfamily 4-like N-terminal" evidence="3">
    <location>
        <begin position="13"/>
        <end position="163"/>
    </location>
</feature>
<dbReference type="RefSeq" id="WP_274201316.1">
    <property type="nucleotide sequence ID" value="NZ_JAQZAO010000006.1"/>
</dbReference>
<accession>A0ABT5SWE5</accession>
<dbReference type="InterPro" id="IPR050194">
    <property type="entry name" value="Glycosyltransferase_grp1"/>
</dbReference>
<dbReference type="InterPro" id="IPR028098">
    <property type="entry name" value="Glyco_trans_4-like_N"/>
</dbReference>
<dbReference type="Proteomes" id="UP001300763">
    <property type="component" value="Unassembled WGS sequence"/>
</dbReference>
<dbReference type="PANTHER" id="PTHR45947:SF3">
    <property type="entry name" value="SULFOQUINOVOSYL TRANSFERASE SQD2"/>
    <property type="match status" value="1"/>
</dbReference>
<keyword evidence="2" id="KW-0808">Transferase</keyword>
<comment type="caution">
    <text evidence="4">The sequence shown here is derived from an EMBL/GenBank/DDBJ whole genome shotgun (WGS) entry which is preliminary data.</text>
</comment>
<sequence>MRILTHSAWLEPVGGVEVCTLQDSLGLRTRGHALDVVYGVDGPFREQYEQADVGLFGPAPFHFDPRRAPGHLRSFLPAVRWARARRPDVVWLNRTEHLVWGQTVSRLTGAPLVCHLHVLPAYRRMRLFGHGVAHFAAVSEFVRGSYLERGVPPERVSVLPNAVRRSDYPVGGRTERAVARHRLGLPQDAPIVLCYGQMTPEKGVATLVRAWSAVRARRPDAVLVLVDALAANGQRPSDGLLRGLDPRAYRLFGASGDVVPFLHAADLVAFPTLLPETFGRVVIETMSSGRPVVASRVGAVPEILGAEMEHLLVEPDAPDELARRLESLLDWRVTEPDLGGRCSAWVDQCFAFDAHLDGLEDIFARHARGRAVSAPTRAARRLRR</sequence>
<reference evidence="4 5" key="1">
    <citation type="submission" date="2023-02" db="EMBL/GenBank/DDBJ databases">
        <title>Genome sequencing required for Actinomycetospora new species description.</title>
        <authorList>
            <person name="Saimee Y."/>
            <person name="Duangmal K."/>
        </authorList>
    </citation>
    <scope>NUCLEOTIDE SEQUENCE [LARGE SCALE GENOMIC DNA]</scope>
    <source>
        <strain evidence="4 5">DW7H6</strain>
    </source>
</reference>
<evidence type="ECO:0000256" key="1">
    <source>
        <dbReference type="ARBA" id="ARBA00022676"/>
    </source>
</evidence>
<dbReference type="Gene3D" id="3.40.50.2000">
    <property type="entry name" value="Glycogen Phosphorylase B"/>
    <property type="match status" value="2"/>
</dbReference>
<dbReference type="SUPFAM" id="SSF53756">
    <property type="entry name" value="UDP-Glycosyltransferase/glycogen phosphorylase"/>
    <property type="match status" value="1"/>
</dbReference>
<protein>
    <submittedName>
        <fullName evidence="4">Glycosyltransferase family 4 protein</fullName>
    </submittedName>
</protein>
<dbReference type="PANTHER" id="PTHR45947">
    <property type="entry name" value="SULFOQUINOVOSYL TRANSFERASE SQD2"/>
    <property type="match status" value="1"/>
</dbReference>
<proteinExistence type="predicted"/>
<keyword evidence="1" id="KW-0328">Glycosyltransferase</keyword>
<evidence type="ECO:0000259" key="3">
    <source>
        <dbReference type="Pfam" id="PF13439"/>
    </source>
</evidence>
<organism evidence="4 5">
    <name type="scientific">Actinomycetospora lemnae</name>
    <dbReference type="NCBI Taxonomy" id="3019891"/>
    <lineage>
        <taxon>Bacteria</taxon>
        <taxon>Bacillati</taxon>
        <taxon>Actinomycetota</taxon>
        <taxon>Actinomycetes</taxon>
        <taxon>Pseudonocardiales</taxon>
        <taxon>Pseudonocardiaceae</taxon>
        <taxon>Actinomycetospora</taxon>
    </lineage>
</organism>